<name>A0A1Y5P4W1_9MICO</name>
<dbReference type="EMBL" id="FLQR01000001">
    <property type="protein sequence ID" value="SBS70978.1"/>
    <property type="molecule type" value="Genomic_DNA"/>
</dbReference>
<accession>A0A1Y5P4W1</accession>
<reference evidence="2" key="1">
    <citation type="submission" date="2016-03" db="EMBL/GenBank/DDBJ databases">
        <authorList>
            <person name="Ploux O."/>
        </authorList>
    </citation>
    <scope>NUCLEOTIDE SEQUENCE</scope>
    <source>
        <strain evidence="2">UC1</strain>
    </source>
</reference>
<dbReference type="InterPro" id="IPR046538">
    <property type="entry name" value="DUF6603"/>
</dbReference>
<gene>
    <name evidence="2" type="ORF">MIPYR_10776</name>
</gene>
<protein>
    <recommendedName>
        <fullName evidence="1">DUF6603 domain-containing protein</fullName>
    </recommendedName>
</protein>
<proteinExistence type="predicted"/>
<dbReference type="AlphaFoldDB" id="A0A1Y5P4W1"/>
<dbReference type="RefSeq" id="WP_295573786.1">
    <property type="nucleotide sequence ID" value="NZ_FLQR01000001.1"/>
</dbReference>
<evidence type="ECO:0000313" key="2">
    <source>
        <dbReference type="EMBL" id="SBS70978.1"/>
    </source>
</evidence>
<feature type="domain" description="DUF6603" evidence="1">
    <location>
        <begin position="317"/>
        <end position="882"/>
    </location>
</feature>
<sequence>MTDVGTGFLRAVEAFLNTRLGDASEEAWKDTGSFLKSLTTFSSDEIKAKYGELKKDIEDGIVPIAKEIAKKIDKQTALIGKMVKESAADIKADDFNVDTAARVAIRMGMVLSAADEAYAIIATELAKDAAGTVNTALRDDLMGLWNPWAQPFKDLGAGASNLLNAFGKNVLGINDLVGDLGKVLELDREANGFKLVAKIAKSGASSLGAVTLDQISFEAFLQFSDREVANPTEEEKKSLVQRGEKFFIGDVAILGLRLRTILQPGLTNDKLLAKVMPGSEDPKTTTITAISLDTAQGLYLGDGRGNEKAILPTRFSFPGVELREVAFGLLRNPAREVTGFELTTSIAAKMGGAVGMQIVGSGFIVDLNGVADHHQMFDTLPISPRWPDAIGLRIQAGPIVGGGFIERRERTYKVDGKDVVRVEFGGTIQLQIVKVGITAIVILSPDPFSLVLVIGVRFPKAIELGMGFTLNGVGGILAIDRGIDLEALRSGMREHVLDKMLFPDDPVSAAPKLLDQVAHVFPPLDGGFVIGPIAELGWGSEAKFVKMKVGVILALPDPKIVIVGALSVQVPHEKLATVDIKAEVFAAITPDYFLLFATMKGSKIGIFDIDGDLGLFIQWSGEAIFEFSIGGFHPDYEKLVGKKPALEKNEKLTRVTLDFSPGGRDAKGNHKGPIIFTVKLYFAITAGSVQLGVEGRLEADFKVIAARAWLKLDMIFIWSPRFAFKVSIEVGAEVDLFGCTIASVLFRGVLEGTRPYKLSGRIKVDVWFLPTFDEDIGPIEWGEKPAPVLTKVDALSIVRDAFDEPETWKVTLPEHAAQLVSLAAVEDVDGILAHPLAAIQVAQAQVPLGVKISHIGASPVKADMVTMGAPRTSAGDAAAVSALLSPFPPGHFFDLEGEKLLGRPGFEDMQGGYRVAMATTPVHGAAKPADVRYHTYVRDEDDDRLALEVPWTFEKYGAAYVAGSVVGRRVTETANPYVVPQPEPPVTLAPAGTSLLRDAATGAAVLEAWGGLSATQADLIGAAAAAHGIADVTRVTVRG</sequence>
<dbReference type="Pfam" id="PF20248">
    <property type="entry name" value="DUF6603"/>
    <property type="match status" value="1"/>
</dbReference>
<organism evidence="2">
    <name type="scientific">uncultured Microbacterium sp</name>
    <dbReference type="NCBI Taxonomy" id="191216"/>
    <lineage>
        <taxon>Bacteria</taxon>
        <taxon>Bacillati</taxon>
        <taxon>Actinomycetota</taxon>
        <taxon>Actinomycetes</taxon>
        <taxon>Micrococcales</taxon>
        <taxon>Microbacteriaceae</taxon>
        <taxon>Microbacterium</taxon>
        <taxon>environmental samples</taxon>
    </lineage>
</organism>
<evidence type="ECO:0000259" key="1">
    <source>
        <dbReference type="Pfam" id="PF20248"/>
    </source>
</evidence>